<dbReference type="EMBL" id="WWCU01000017">
    <property type="protein sequence ID" value="MYN08894.1"/>
    <property type="molecule type" value="Genomic_DNA"/>
</dbReference>
<evidence type="ECO:0000313" key="2">
    <source>
        <dbReference type="EMBL" id="MYN08894.1"/>
    </source>
</evidence>
<protein>
    <submittedName>
        <fullName evidence="2">Conjugal transfer protein TraD</fullName>
    </submittedName>
</protein>
<organism evidence="2 3">
    <name type="scientific">Pseudoduganella aquatica</name>
    <dbReference type="NCBI Taxonomy" id="2660641"/>
    <lineage>
        <taxon>Bacteria</taxon>
        <taxon>Pseudomonadati</taxon>
        <taxon>Pseudomonadota</taxon>
        <taxon>Betaproteobacteria</taxon>
        <taxon>Burkholderiales</taxon>
        <taxon>Oxalobacteraceae</taxon>
        <taxon>Telluria group</taxon>
        <taxon>Pseudoduganella</taxon>
    </lineage>
</organism>
<sequence length="74" mass="7622">MDESSKKAAGNADPVTAAVLNEKLADAQTPGFWAEFAPDEAELAGAFEESALGEAEAEASDIDLPPPEMSAAKE</sequence>
<evidence type="ECO:0000256" key="1">
    <source>
        <dbReference type="SAM" id="MobiDB-lite"/>
    </source>
</evidence>
<dbReference type="AlphaFoldDB" id="A0A7X4HCY1"/>
<reference evidence="2 3" key="1">
    <citation type="submission" date="2019-12" db="EMBL/GenBank/DDBJ databases">
        <title>Novel species isolated from a subtropical stream in China.</title>
        <authorList>
            <person name="Lu H."/>
        </authorList>
    </citation>
    <scope>NUCLEOTIDE SEQUENCE [LARGE SCALE GENOMIC DNA]</scope>
    <source>
        <strain evidence="2 3">FT127W</strain>
    </source>
</reference>
<keyword evidence="3" id="KW-1185">Reference proteome</keyword>
<proteinExistence type="predicted"/>
<dbReference type="RefSeq" id="WP_161073198.1">
    <property type="nucleotide sequence ID" value="NZ_WWCU01000017.1"/>
</dbReference>
<accession>A0A7X4HCY1</accession>
<comment type="caution">
    <text evidence="2">The sequence shown here is derived from an EMBL/GenBank/DDBJ whole genome shotgun (WGS) entry which is preliminary data.</text>
</comment>
<name>A0A7X4HCY1_9BURK</name>
<feature type="region of interest" description="Disordered" evidence="1">
    <location>
        <begin position="48"/>
        <end position="74"/>
    </location>
</feature>
<dbReference type="Proteomes" id="UP000450676">
    <property type="component" value="Unassembled WGS sequence"/>
</dbReference>
<gene>
    <name evidence="2" type="ORF">GTP77_16305</name>
</gene>
<evidence type="ECO:0000313" key="3">
    <source>
        <dbReference type="Proteomes" id="UP000450676"/>
    </source>
</evidence>